<dbReference type="Proteomes" id="UP000711407">
    <property type="component" value="Unassembled WGS sequence"/>
</dbReference>
<dbReference type="SUPFAM" id="SSF82171">
    <property type="entry name" value="DPP6 N-terminal domain-like"/>
    <property type="match status" value="1"/>
</dbReference>
<organism evidence="4 5">
    <name type="scientific">Candidatus Amulumruptor caecigallinarius</name>
    <dbReference type="NCBI Taxonomy" id="2109911"/>
    <lineage>
        <taxon>Bacteria</taxon>
        <taxon>Pseudomonadati</taxon>
        <taxon>Bacteroidota</taxon>
        <taxon>Bacteroidia</taxon>
        <taxon>Bacteroidales</taxon>
        <taxon>Muribaculaceae</taxon>
        <taxon>Candidatus Amulumruptor</taxon>
    </lineage>
</organism>
<dbReference type="Pfam" id="PF00326">
    <property type="entry name" value="Peptidase_S9"/>
    <property type="match status" value="1"/>
</dbReference>
<dbReference type="Pfam" id="PF00930">
    <property type="entry name" value="DPPIV_N"/>
    <property type="match status" value="1"/>
</dbReference>
<dbReference type="InterPro" id="IPR050278">
    <property type="entry name" value="Serine_Prot_S9B/DPPIV"/>
</dbReference>
<dbReference type="GO" id="GO:0008239">
    <property type="term" value="F:dipeptidyl-peptidase activity"/>
    <property type="evidence" value="ECO:0007669"/>
    <property type="project" value="TreeGrafter"/>
</dbReference>
<dbReference type="InterPro" id="IPR029058">
    <property type="entry name" value="AB_hydrolase_fold"/>
</dbReference>
<keyword evidence="1" id="KW-0325">Glycoprotein</keyword>
<gene>
    <name evidence="4" type="ORF">K8V47_02590</name>
</gene>
<accession>A0A4Q0UBR1</accession>
<dbReference type="Gene3D" id="2.140.10.30">
    <property type="entry name" value="Dipeptidylpeptidase IV, N-terminal domain"/>
    <property type="match status" value="1"/>
</dbReference>
<dbReference type="SUPFAM" id="SSF53474">
    <property type="entry name" value="alpha/beta-Hydrolases"/>
    <property type="match status" value="1"/>
</dbReference>
<name>A0A4Q0UBR1_9BACT</name>
<feature type="domain" description="Peptidase S9 prolyl oligopeptidase catalytic" evidence="2">
    <location>
        <begin position="537"/>
        <end position="729"/>
    </location>
</feature>
<dbReference type="EMBL" id="DYXT01000017">
    <property type="protein sequence ID" value="HJE38637.1"/>
    <property type="molecule type" value="Genomic_DNA"/>
</dbReference>
<comment type="caution">
    <text evidence="4">The sequence shown here is derived from an EMBL/GenBank/DDBJ whole genome shotgun (WGS) entry which is preliminary data.</text>
</comment>
<sequence>MKTNLQHRLYTAMAGCMMVSAMLSESSAIELSDCVYPGNQPSYSAPDIQFLPDGETYAMLSPDGKRIIKYDCKTASEIDVILDIDNTRENKIDRIESYSLSPDGSKVLVKTDSRPIYHRSSSGRYFYYEIRSRLLKKLSDNHAYQQSPIFSPDGRMVAFVDSNNIYIKKLDYGTEVAVTTDGEKNKIINGVPDWTYEEEFGETCSMIWTPDNSTLCYLKYDETDVPLYNLPIYEGACSPNKEYALYPGTLSYKYPVAGQPNSRLTLHSYDIETRKNKSITLGNGAYEYIPRIYPTPAGDKILAVTLNREQNRMEIYSVNPKSTISSSIYVDQAPNAWIEPDAYETLMIMPQSFIISSSRSGYKHYYEYSYAGALIRQITSGDYDVTALSGYNAANQVYYMQSCRNGAVNRTISSIDKKGQIKDLSPAQGYASAIFSPGMKYYLESYSSLSQAPSYTLKTAKGKAIKTFGDNTSYAQHYASLPQQELSTVEVDGTTLNIMIVKPANMASGKKYPLIINQYSGPGSQEVLNRWTPDWTRYFASQGYAVATIDPRGTGGRGRAFMDAVYCKLGLTEAADLIAATRKIAAYDWVDPDRIGIYGWSYGGYQALMCATSSNSPFKATVAVAPVTDWRYYDTAYTERYMRTPQQNESGYNTSAPINRIDNLSGNLLMMWGTLDDNVHPANSLEFISRMQMKGMYPQILVFPNQNHSINGCELRESVYQRMLDFFGTNM</sequence>
<evidence type="ECO:0000259" key="2">
    <source>
        <dbReference type="Pfam" id="PF00326"/>
    </source>
</evidence>
<dbReference type="FunFam" id="3.40.50.1820:FF:000003">
    <property type="entry name" value="Dipeptidyl peptidase 4"/>
    <property type="match status" value="1"/>
</dbReference>
<dbReference type="PANTHER" id="PTHR11731">
    <property type="entry name" value="PROTEASE FAMILY S9B,C DIPEPTIDYL-PEPTIDASE IV-RELATED"/>
    <property type="match status" value="1"/>
</dbReference>
<dbReference type="InterPro" id="IPR001375">
    <property type="entry name" value="Peptidase_S9_cat"/>
</dbReference>
<proteinExistence type="predicted"/>
<evidence type="ECO:0000313" key="5">
    <source>
        <dbReference type="Proteomes" id="UP000711407"/>
    </source>
</evidence>
<evidence type="ECO:0000313" key="4">
    <source>
        <dbReference type="EMBL" id="HJE38637.1"/>
    </source>
</evidence>
<dbReference type="GO" id="GO:0008236">
    <property type="term" value="F:serine-type peptidase activity"/>
    <property type="evidence" value="ECO:0007669"/>
    <property type="project" value="InterPro"/>
</dbReference>
<dbReference type="Gene3D" id="3.40.50.1820">
    <property type="entry name" value="alpha/beta hydrolase"/>
    <property type="match status" value="1"/>
</dbReference>
<dbReference type="SMR" id="A0A4Q0UBR1"/>
<dbReference type="PANTHER" id="PTHR11731:SF193">
    <property type="entry name" value="DIPEPTIDYL PEPTIDASE 9"/>
    <property type="match status" value="1"/>
</dbReference>
<dbReference type="AlphaFoldDB" id="A0A4Q0UBR1"/>
<protein>
    <submittedName>
        <fullName evidence="4">S9 family peptidase</fullName>
    </submittedName>
</protein>
<evidence type="ECO:0000259" key="3">
    <source>
        <dbReference type="Pfam" id="PF00930"/>
    </source>
</evidence>
<feature type="domain" description="Dipeptidylpeptidase IV N-terminal" evidence="3">
    <location>
        <begin position="101"/>
        <end position="451"/>
    </location>
</feature>
<dbReference type="InterPro" id="IPR002469">
    <property type="entry name" value="Peptidase_S9B_N"/>
</dbReference>
<reference evidence="4" key="2">
    <citation type="submission" date="2021-09" db="EMBL/GenBank/DDBJ databases">
        <authorList>
            <person name="Gilroy R."/>
        </authorList>
    </citation>
    <scope>NUCLEOTIDE SEQUENCE</scope>
    <source>
        <strain evidence="4">4100</strain>
    </source>
</reference>
<dbReference type="GO" id="GO:0006508">
    <property type="term" value="P:proteolysis"/>
    <property type="evidence" value="ECO:0007669"/>
    <property type="project" value="InterPro"/>
</dbReference>
<evidence type="ECO:0000256" key="1">
    <source>
        <dbReference type="ARBA" id="ARBA00023180"/>
    </source>
</evidence>
<reference evidence="4" key="1">
    <citation type="journal article" date="2021" name="PeerJ">
        <title>Extensive microbial diversity within the chicken gut microbiome revealed by metagenomics and culture.</title>
        <authorList>
            <person name="Gilroy R."/>
            <person name="Ravi A."/>
            <person name="Getino M."/>
            <person name="Pursley I."/>
            <person name="Horton D.L."/>
            <person name="Alikhan N.F."/>
            <person name="Baker D."/>
            <person name="Gharbi K."/>
            <person name="Hall N."/>
            <person name="Watson M."/>
            <person name="Adriaenssens E.M."/>
            <person name="Foster-Nyarko E."/>
            <person name="Jarju S."/>
            <person name="Secka A."/>
            <person name="Antonio M."/>
            <person name="Oren A."/>
            <person name="Chaudhuri R.R."/>
            <person name="La Ragione R."/>
            <person name="Hildebrand F."/>
            <person name="Pallen M.J."/>
        </authorList>
    </citation>
    <scope>NUCLEOTIDE SEQUENCE</scope>
    <source>
        <strain evidence="4">4100</strain>
    </source>
</reference>